<name>A0AAF0FM58_9EURY</name>
<sequence length="153" mass="17136">MTGKTSFLLAVLLLAALFIVPATAGNLMDKVENNEIIVIPSVDKYNPEIFGTKAQNQISQGETFIHSRYVWPFTSKIDVTLTWNEQYGDLELYVYKPDNTLLGHYNDLYDSSVKDGVIDIDIKTTSGFLPMGNWKINVYGRQVIGSSLSYSLT</sequence>
<dbReference type="AlphaFoldDB" id="A0AAF0FM58"/>
<organism evidence="1 2">
    <name type="scientific">Methanomicrobium antiquum</name>
    <dbReference type="NCBI Taxonomy" id="487686"/>
    <lineage>
        <taxon>Archaea</taxon>
        <taxon>Methanobacteriati</taxon>
        <taxon>Methanobacteriota</taxon>
        <taxon>Stenosarchaea group</taxon>
        <taxon>Methanomicrobia</taxon>
        <taxon>Methanomicrobiales</taxon>
        <taxon>Methanomicrobiaceae</taxon>
        <taxon>Methanomicrobium</taxon>
    </lineage>
</organism>
<dbReference type="GeneID" id="79950669"/>
<protein>
    <submittedName>
        <fullName evidence="1">Uncharacterized protein</fullName>
    </submittedName>
</protein>
<gene>
    <name evidence="1" type="ORF">L1994_09685</name>
</gene>
<dbReference type="Gene3D" id="2.60.120.380">
    <property type="match status" value="1"/>
</dbReference>
<dbReference type="Proteomes" id="UP001218895">
    <property type="component" value="Chromosome"/>
</dbReference>
<dbReference type="KEGG" id="manq:L1994_09685"/>
<evidence type="ECO:0000313" key="1">
    <source>
        <dbReference type="EMBL" id="WFN36405.1"/>
    </source>
</evidence>
<proteinExistence type="predicted"/>
<keyword evidence="2" id="KW-1185">Reference proteome</keyword>
<reference evidence="1" key="1">
    <citation type="submission" date="2022-01" db="EMBL/GenBank/DDBJ databases">
        <title>Complete genome of Methanomicrobium antiquum DSM 21220.</title>
        <authorList>
            <person name="Chen S.-C."/>
            <person name="You Y.-T."/>
            <person name="Zhou Y.-Z."/>
            <person name="Lai M.-C."/>
        </authorList>
    </citation>
    <scope>NUCLEOTIDE SEQUENCE</scope>
    <source>
        <strain evidence="1">DSM 21220</strain>
    </source>
</reference>
<accession>A0AAF0FM58</accession>
<dbReference type="EMBL" id="CP091092">
    <property type="protein sequence ID" value="WFN36405.1"/>
    <property type="molecule type" value="Genomic_DNA"/>
</dbReference>
<dbReference type="RefSeq" id="WP_278099242.1">
    <property type="nucleotide sequence ID" value="NZ_CP091092.1"/>
</dbReference>
<evidence type="ECO:0000313" key="2">
    <source>
        <dbReference type="Proteomes" id="UP001218895"/>
    </source>
</evidence>